<evidence type="ECO:0000256" key="1">
    <source>
        <dbReference type="ARBA" id="ARBA00001947"/>
    </source>
</evidence>
<evidence type="ECO:0000256" key="4">
    <source>
        <dbReference type="ARBA" id="ARBA00022833"/>
    </source>
</evidence>
<dbReference type="EMBL" id="VCHE01000015">
    <property type="protein sequence ID" value="KAB2577757.1"/>
    <property type="molecule type" value="Genomic_DNA"/>
</dbReference>
<dbReference type="GO" id="GO:0016491">
    <property type="term" value="F:oxidoreductase activity"/>
    <property type="evidence" value="ECO:0007669"/>
    <property type="project" value="UniProtKB-KW"/>
</dbReference>
<dbReference type="OrthoDB" id="3849084at2759"/>
<dbReference type="Proteomes" id="UP000325902">
    <property type="component" value="Unassembled WGS sequence"/>
</dbReference>
<dbReference type="PROSITE" id="PS00059">
    <property type="entry name" value="ADH_ZINC"/>
    <property type="match status" value="1"/>
</dbReference>
<evidence type="ECO:0000256" key="6">
    <source>
        <dbReference type="ARBA" id="ARBA00023027"/>
    </source>
</evidence>
<dbReference type="InterPro" id="IPR013154">
    <property type="entry name" value="ADH-like_N"/>
</dbReference>
<dbReference type="SUPFAM" id="SSF51735">
    <property type="entry name" value="NAD(P)-binding Rossmann-fold domains"/>
    <property type="match status" value="1"/>
</dbReference>
<dbReference type="InterPro" id="IPR013149">
    <property type="entry name" value="ADH-like_C"/>
</dbReference>
<evidence type="ECO:0000256" key="7">
    <source>
        <dbReference type="RuleBase" id="RU361277"/>
    </source>
</evidence>
<keyword evidence="3 7" id="KW-0479">Metal-binding</keyword>
<feature type="domain" description="Alcohol dehydrogenase-like C-terminal" evidence="8">
    <location>
        <begin position="180"/>
        <end position="315"/>
    </location>
</feature>
<protein>
    <submittedName>
        <fullName evidence="10">Putative zinc-binding alcohol dehydrogenase</fullName>
    </submittedName>
</protein>
<comment type="similarity">
    <text evidence="2 7">Belongs to the zinc-containing alcohol dehydrogenase family.</text>
</comment>
<dbReference type="PANTHER" id="PTHR42813:SF3">
    <property type="entry name" value="GLUTATHIONE-INDEPENDENT FORMALDEHYDE DEHYDROGENASE"/>
    <property type="match status" value="1"/>
</dbReference>
<evidence type="ECO:0000313" key="10">
    <source>
        <dbReference type="EMBL" id="KAB2577757.1"/>
    </source>
</evidence>
<dbReference type="Pfam" id="PF00107">
    <property type="entry name" value="ADH_zinc_N"/>
    <property type="match status" value="1"/>
</dbReference>
<evidence type="ECO:0000256" key="2">
    <source>
        <dbReference type="ARBA" id="ARBA00008072"/>
    </source>
</evidence>
<comment type="caution">
    <text evidence="10">The sequence shown here is derived from an EMBL/GenBank/DDBJ whole genome shotgun (WGS) entry which is preliminary data.</text>
</comment>
<organism evidence="10 11">
    <name type="scientific">Lasiodiplodia theobromae</name>
    <dbReference type="NCBI Taxonomy" id="45133"/>
    <lineage>
        <taxon>Eukaryota</taxon>
        <taxon>Fungi</taxon>
        <taxon>Dikarya</taxon>
        <taxon>Ascomycota</taxon>
        <taxon>Pezizomycotina</taxon>
        <taxon>Dothideomycetes</taxon>
        <taxon>Dothideomycetes incertae sedis</taxon>
        <taxon>Botryosphaeriales</taxon>
        <taxon>Botryosphaeriaceae</taxon>
        <taxon>Lasiodiplodia</taxon>
    </lineage>
</organism>
<evidence type="ECO:0000256" key="3">
    <source>
        <dbReference type="ARBA" id="ARBA00022723"/>
    </source>
</evidence>
<dbReference type="AlphaFoldDB" id="A0A5N5DJ52"/>
<evidence type="ECO:0000313" key="11">
    <source>
        <dbReference type="Proteomes" id="UP000325902"/>
    </source>
</evidence>
<dbReference type="PANTHER" id="PTHR42813">
    <property type="entry name" value="ZINC-TYPE ALCOHOL DEHYDROGENASE-LIKE"/>
    <property type="match status" value="1"/>
</dbReference>
<dbReference type="InterPro" id="IPR036291">
    <property type="entry name" value="NAD(P)-bd_dom_sf"/>
</dbReference>
<proteinExistence type="inferred from homology"/>
<reference evidence="10 11" key="1">
    <citation type="journal article" date="2019" name="Sci. Rep.">
        <title>A multi-omics analysis of the grapevine pathogen Lasiodiplodia theobromae reveals that temperature affects the expression of virulence- and pathogenicity-related genes.</title>
        <authorList>
            <person name="Felix C."/>
            <person name="Meneses R."/>
            <person name="Goncalves M.F.M."/>
            <person name="Tilleman L."/>
            <person name="Duarte A.S."/>
            <person name="Jorrin-Novo J.V."/>
            <person name="Van de Peer Y."/>
            <person name="Deforce D."/>
            <person name="Van Nieuwerburgh F."/>
            <person name="Esteves A.C."/>
            <person name="Alves A."/>
        </authorList>
    </citation>
    <scope>NUCLEOTIDE SEQUENCE [LARGE SCALE GENOMIC DNA]</scope>
    <source>
        <strain evidence="10 11">LA-SOL3</strain>
    </source>
</reference>
<dbReference type="Gene3D" id="3.90.180.10">
    <property type="entry name" value="Medium-chain alcohol dehydrogenases, catalytic domain"/>
    <property type="match status" value="1"/>
</dbReference>
<keyword evidence="4 7" id="KW-0862">Zinc</keyword>
<dbReference type="InterPro" id="IPR002328">
    <property type="entry name" value="ADH_Zn_CS"/>
</dbReference>
<evidence type="ECO:0000256" key="5">
    <source>
        <dbReference type="ARBA" id="ARBA00023002"/>
    </source>
</evidence>
<sequence length="374" mass="39538">MRGVVYSGIPYQVNVTDLPIPTLSADTDVIVRLTHAAICGSDLHMYHGVQGGSDAPWVMGHEGIGYISEIGDAVTSLAVGDYVVIPDNLGTGHLDLEPDSGLESYGIGSEELGGLQAEYARVPHAEMNLIPVPQLSANATNATLERDYLTTSDIFATGWSVLDFAGFEPGDSVAVFGAGPVGLLAAYSAIHLRGASRVYSIDRTPARLARAAALGAIPINFNESDPVAQILEREGAGGVRRAVDCVGMEAVDAQGQLDPAIVMRQMIAVTGAQGGVGQVGVWLAQNATSAAPRAGLIDPDVSFPLSDFFGKGLRFQAGVVNPRERAPELVRLIEAGKASPASQIETAVIGIEEAPEYYRRFDEHEEIKVFIRFP</sequence>
<dbReference type="Pfam" id="PF08240">
    <property type="entry name" value="ADH_N"/>
    <property type="match status" value="1"/>
</dbReference>
<evidence type="ECO:0000259" key="9">
    <source>
        <dbReference type="Pfam" id="PF08240"/>
    </source>
</evidence>
<dbReference type="InterPro" id="IPR011032">
    <property type="entry name" value="GroES-like_sf"/>
</dbReference>
<keyword evidence="11" id="KW-1185">Reference proteome</keyword>
<keyword evidence="5" id="KW-0560">Oxidoreductase</keyword>
<gene>
    <name evidence="10" type="ORF">DBV05_g3499</name>
</gene>
<dbReference type="SUPFAM" id="SSF50129">
    <property type="entry name" value="GroES-like"/>
    <property type="match status" value="1"/>
</dbReference>
<comment type="cofactor">
    <cofactor evidence="1 7">
        <name>Zn(2+)</name>
        <dbReference type="ChEBI" id="CHEBI:29105"/>
    </cofactor>
</comment>
<dbReference type="GO" id="GO:0008270">
    <property type="term" value="F:zinc ion binding"/>
    <property type="evidence" value="ECO:0007669"/>
    <property type="project" value="InterPro"/>
</dbReference>
<name>A0A5N5DJ52_9PEZI</name>
<evidence type="ECO:0000259" key="8">
    <source>
        <dbReference type="Pfam" id="PF00107"/>
    </source>
</evidence>
<accession>A0A5N5DJ52</accession>
<dbReference type="Gene3D" id="3.40.50.720">
    <property type="entry name" value="NAD(P)-binding Rossmann-like Domain"/>
    <property type="match status" value="1"/>
</dbReference>
<keyword evidence="6" id="KW-0520">NAD</keyword>
<feature type="domain" description="Alcohol dehydrogenase-like N-terminal" evidence="9">
    <location>
        <begin position="26"/>
        <end position="133"/>
    </location>
</feature>